<dbReference type="Proteomes" id="UP000271889">
    <property type="component" value="Unassembled WGS sequence"/>
</dbReference>
<accession>A0A3P6RB21</accession>
<name>A0A3P6RB21_CYLGO</name>
<keyword evidence="4" id="KW-1185">Reference proteome</keyword>
<feature type="region of interest" description="Disordered" evidence="1">
    <location>
        <begin position="33"/>
        <end position="116"/>
    </location>
</feature>
<keyword evidence="2" id="KW-0732">Signal</keyword>
<evidence type="ECO:0000313" key="3">
    <source>
        <dbReference type="EMBL" id="VDK57809.1"/>
    </source>
</evidence>
<protein>
    <submittedName>
        <fullName evidence="3">Uncharacterized protein</fullName>
    </submittedName>
</protein>
<dbReference type="EMBL" id="UYRV01010952">
    <property type="protein sequence ID" value="VDK57809.1"/>
    <property type="molecule type" value="Genomic_DNA"/>
</dbReference>
<gene>
    <name evidence="3" type="ORF">CGOC_LOCUS4113</name>
</gene>
<evidence type="ECO:0000313" key="4">
    <source>
        <dbReference type="Proteomes" id="UP000271889"/>
    </source>
</evidence>
<reference evidence="3 4" key="1">
    <citation type="submission" date="2018-11" db="EMBL/GenBank/DDBJ databases">
        <authorList>
            <consortium name="Pathogen Informatics"/>
        </authorList>
    </citation>
    <scope>NUCLEOTIDE SEQUENCE [LARGE SCALE GENOMIC DNA]</scope>
</reference>
<sequence length="116" mass="11939">MITVEYVQLYHLFLLAFVCIILGNAEHHQVGNTSKEHITKSENRSPLKGGNVGSGHPPMVGPGMGPGNGHGGPNGHMGGPSWPMGGPNSGKEPNGDFPHMNGQGGPGFGLNGGARH</sequence>
<evidence type="ECO:0000256" key="1">
    <source>
        <dbReference type="SAM" id="MobiDB-lite"/>
    </source>
</evidence>
<feature type="compositionally biased region" description="Gly residues" evidence="1">
    <location>
        <begin position="62"/>
        <end position="78"/>
    </location>
</feature>
<feature type="compositionally biased region" description="Gly residues" evidence="1">
    <location>
        <begin position="102"/>
        <end position="116"/>
    </location>
</feature>
<feature type="chain" id="PRO_5018311982" evidence="2">
    <location>
        <begin position="26"/>
        <end position="116"/>
    </location>
</feature>
<dbReference type="AlphaFoldDB" id="A0A3P6RB21"/>
<proteinExistence type="predicted"/>
<feature type="compositionally biased region" description="Basic and acidic residues" evidence="1">
    <location>
        <begin position="33"/>
        <end position="45"/>
    </location>
</feature>
<evidence type="ECO:0000256" key="2">
    <source>
        <dbReference type="SAM" id="SignalP"/>
    </source>
</evidence>
<organism evidence="3 4">
    <name type="scientific">Cylicostephanus goldi</name>
    <name type="common">Nematode worm</name>
    <dbReference type="NCBI Taxonomy" id="71465"/>
    <lineage>
        <taxon>Eukaryota</taxon>
        <taxon>Metazoa</taxon>
        <taxon>Ecdysozoa</taxon>
        <taxon>Nematoda</taxon>
        <taxon>Chromadorea</taxon>
        <taxon>Rhabditida</taxon>
        <taxon>Rhabditina</taxon>
        <taxon>Rhabditomorpha</taxon>
        <taxon>Strongyloidea</taxon>
        <taxon>Strongylidae</taxon>
        <taxon>Cylicostephanus</taxon>
    </lineage>
</organism>
<feature type="signal peptide" evidence="2">
    <location>
        <begin position="1"/>
        <end position="25"/>
    </location>
</feature>